<organism evidence="1 2">
    <name type="scientific">Oedothorax gibbosus</name>
    <dbReference type="NCBI Taxonomy" id="931172"/>
    <lineage>
        <taxon>Eukaryota</taxon>
        <taxon>Metazoa</taxon>
        <taxon>Ecdysozoa</taxon>
        <taxon>Arthropoda</taxon>
        <taxon>Chelicerata</taxon>
        <taxon>Arachnida</taxon>
        <taxon>Araneae</taxon>
        <taxon>Araneomorphae</taxon>
        <taxon>Entelegynae</taxon>
        <taxon>Araneoidea</taxon>
        <taxon>Linyphiidae</taxon>
        <taxon>Erigoninae</taxon>
        <taxon>Oedothorax</taxon>
    </lineage>
</organism>
<reference evidence="1 2" key="1">
    <citation type="journal article" date="2022" name="Nat. Ecol. Evol.">
        <title>A masculinizing supergene underlies an exaggerated male reproductive morph in a spider.</title>
        <authorList>
            <person name="Hendrickx F."/>
            <person name="De Corte Z."/>
            <person name="Sonet G."/>
            <person name="Van Belleghem S.M."/>
            <person name="Kostlbacher S."/>
            <person name="Vangestel C."/>
        </authorList>
    </citation>
    <scope>NUCLEOTIDE SEQUENCE [LARGE SCALE GENOMIC DNA]</scope>
    <source>
        <strain evidence="1">W744_W776</strain>
    </source>
</reference>
<comment type="caution">
    <text evidence="1">The sequence shown here is derived from an EMBL/GenBank/DDBJ whole genome shotgun (WGS) entry which is preliminary data.</text>
</comment>
<evidence type="ECO:0000313" key="2">
    <source>
        <dbReference type="Proteomes" id="UP000827092"/>
    </source>
</evidence>
<protein>
    <submittedName>
        <fullName evidence="1">Uncharacterized protein</fullName>
    </submittedName>
</protein>
<name>A0AAV6V364_9ARAC</name>
<gene>
    <name evidence="1" type="ORF">JTE90_022031</name>
</gene>
<keyword evidence="2" id="KW-1185">Reference proteome</keyword>
<proteinExistence type="predicted"/>
<dbReference type="AlphaFoldDB" id="A0AAV6V364"/>
<accession>A0AAV6V364</accession>
<dbReference type="Proteomes" id="UP000827092">
    <property type="component" value="Unassembled WGS sequence"/>
</dbReference>
<evidence type="ECO:0000313" key="1">
    <source>
        <dbReference type="EMBL" id="KAG8190388.1"/>
    </source>
</evidence>
<sequence>MLRLDTNELIYQDGSTQADFPVNELENFLPRNSLPYADCQLDPSVEIENKPQSKMKCQRENIAWKKKDNESLKIYSFENNGDDKTVNQNLILYQEPSEQQEVFPRKNKNNMSIRYTRQYLLNCRFEPQSTAFPDCLLEHLQSGNVPLKQEEDSYAEKSMHHILFYTRLSSTRRKPFQQRYF</sequence>
<dbReference type="EMBL" id="JAFNEN010000185">
    <property type="protein sequence ID" value="KAG8190388.1"/>
    <property type="molecule type" value="Genomic_DNA"/>
</dbReference>